<dbReference type="PROSITE" id="PS51819">
    <property type="entry name" value="VOC"/>
    <property type="match status" value="1"/>
</dbReference>
<dbReference type="InterPro" id="IPR004360">
    <property type="entry name" value="Glyas_Fos-R_dOase_dom"/>
</dbReference>
<evidence type="ECO:0000259" key="1">
    <source>
        <dbReference type="PROSITE" id="PS51819"/>
    </source>
</evidence>
<accession>A0A844ZN06</accession>
<sequence>MASPKGIAAIEHVNISVSDPQRSAAFLQQLCGWHIRWEGAAMNNGYTIHVGSETGYLAIYTNDDIKAALSKGKFAKSAPLNHVGLQVDDLAKARGIVLDARLEPFSDSDYDPGPRSFYFFDWDGIEFEVVSYE</sequence>
<dbReference type="EMBL" id="WTYX01000001">
    <property type="protein sequence ID" value="MXO89761.1"/>
    <property type="molecule type" value="Genomic_DNA"/>
</dbReference>
<protein>
    <submittedName>
        <fullName evidence="2">VOC family protein</fullName>
    </submittedName>
</protein>
<dbReference type="SUPFAM" id="SSF54593">
    <property type="entry name" value="Glyoxalase/Bleomycin resistance protein/Dihydroxybiphenyl dioxygenase"/>
    <property type="match status" value="1"/>
</dbReference>
<dbReference type="InterPro" id="IPR029068">
    <property type="entry name" value="Glyas_Bleomycin-R_OHBP_Dase"/>
</dbReference>
<dbReference type="InterPro" id="IPR037523">
    <property type="entry name" value="VOC_core"/>
</dbReference>
<organism evidence="2 3">
    <name type="scientific">Pontixanthobacter aquaemixtae</name>
    <dbReference type="NCBI Taxonomy" id="1958940"/>
    <lineage>
        <taxon>Bacteria</taxon>
        <taxon>Pseudomonadati</taxon>
        <taxon>Pseudomonadota</taxon>
        <taxon>Alphaproteobacteria</taxon>
        <taxon>Sphingomonadales</taxon>
        <taxon>Erythrobacteraceae</taxon>
        <taxon>Pontixanthobacter</taxon>
    </lineage>
</organism>
<dbReference type="Gene3D" id="3.10.180.10">
    <property type="entry name" value="2,3-Dihydroxybiphenyl 1,2-Dioxygenase, domain 1"/>
    <property type="match status" value="1"/>
</dbReference>
<dbReference type="OrthoDB" id="7355345at2"/>
<evidence type="ECO:0000313" key="3">
    <source>
        <dbReference type="Proteomes" id="UP000442714"/>
    </source>
</evidence>
<gene>
    <name evidence="2" type="ORF">GRI41_02890</name>
</gene>
<dbReference type="Proteomes" id="UP000442714">
    <property type="component" value="Unassembled WGS sequence"/>
</dbReference>
<keyword evidence="3" id="KW-1185">Reference proteome</keyword>
<evidence type="ECO:0000313" key="2">
    <source>
        <dbReference type="EMBL" id="MXO89761.1"/>
    </source>
</evidence>
<reference evidence="2 3" key="1">
    <citation type="submission" date="2019-12" db="EMBL/GenBank/DDBJ databases">
        <title>Genomic-based taxomic classification of the family Erythrobacteraceae.</title>
        <authorList>
            <person name="Xu L."/>
        </authorList>
    </citation>
    <scope>NUCLEOTIDE SEQUENCE [LARGE SCALE GENOMIC DNA]</scope>
    <source>
        <strain evidence="2 3">KCTC 52763</strain>
    </source>
</reference>
<dbReference type="AlphaFoldDB" id="A0A844ZN06"/>
<comment type="caution">
    <text evidence="2">The sequence shown here is derived from an EMBL/GenBank/DDBJ whole genome shotgun (WGS) entry which is preliminary data.</text>
</comment>
<dbReference type="RefSeq" id="WP_160603263.1">
    <property type="nucleotide sequence ID" value="NZ_WTYX01000001.1"/>
</dbReference>
<proteinExistence type="predicted"/>
<name>A0A844ZN06_9SPHN</name>
<feature type="domain" description="VOC" evidence="1">
    <location>
        <begin position="9"/>
        <end position="132"/>
    </location>
</feature>
<dbReference type="Pfam" id="PF00903">
    <property type="entry name" value="Glyoxalase"/>
    <property type="match status" value="1"/>
</dbReference>